<sequence length="404" mass="41756">MPVVEIAGSGLALPGKVRTTEEFESILHAPSEPADHKVSFASEELLTDPLQFAISPRQARYIDPQQLLLLDVARAAFDDAGLTAGALKGSRTGVYVGMTESDHLLGVDLAEVPAANLSSVGVGNNRGMAAGRISYAFDLRGPSMQVDSTCSSGLLALHLAAAAVRDGEIDRALVVASHLVRSDQGRLLRQATGAIDPGARCNAFTDRAAGFVVGEGVVAFVLEAGTLRRTGPARPRVATAVNQDGRTAGVTVPNRSAQEDVITRALGRAGLDPATVSYVEAHGTGTKLGDPIEVSALAAAYRTRERDAGRPLLIGSNKPRFGHLEAASGLLSLLVATTVQRTGVIPGTRSAGAPSPTVDWAGENVRLVLADTPLPGHRAGALGVSAFGMSGTNVHAIIAPVQEQ</sequence>
<keyword evidence="1" id="KW-0596">Phosphopantetheine</keyword>
<reference evidence="5 6" key="1">
    <citation type="journal article" date="2016" name="Arch. Microbiol.">
        <title>Streptomyces zhihengii sp. nov., isolated from rhizospheric soil of Psammosilene tunicoides.</title>
        <authorList>
            <person name="Huang M.J."/>
            <person name="Fei J.J."/>
            <person name="Salam N."/>
            <person name="Kim C.J."/>
            <person name="Hozzein W.N."/>
            <person name="Xiao M."/>
            <person name="Huang H.Q."/>
            <person name="Li W.J."/>
        </authorList>
    </citation>
    <scope>NUCLEOTIDE SEQUENCE [LARGE SCALE GENOMIC DNA]</scope>
    <source>
        <strain evidence="5 6">YIM T102</strain>
    </source>
</reference>
<keyword evidence="2" id="KW-0597">Phosphoprotein</keyword>
<dbReference type="Proteomes" id="UP000664109">
    <property type="component" value="Unassembled WGS sequence"/>
</dbReference>
<evidence type="ECO:0000256" key="2">
    <source>
        <dbReference type="ARBA" id="ARBA00022553"/>
    </source>
</evidence>
<dbReference type="SUPFAM" id="SSF53901">
    <property type="entry name" value="Thiolase-like"/>
    <property type="match status" value="1"/>
</dbReference>
<dbReference type="Pfam" id="PF02801">
    <property type="entry name" value="Ketoacyl-synt_C"/>
    <property type="match status" value="1"/>
</dbReference>
<dbReference type="RefSeq" id="WP_205372519.1">
    <property type="nucleotide sequence ID" value="NZ_JAFEJA010000001.1"/>
</dbReference>
<keyword evidence="3" id="KW-0808">Transferase</keyword>
<dbReference type="InterPro" id="IPR050091">
    <property type="entry name" value="PKS_NRPS_Biosynth_Enz"/>
</dbReference>
<dbReference type="InterPro" id="IPR016039">
    <property type="entry name" value="Thiolase-like"/>
</dbReference>
<dbReference type="Pfam" id="PF00109">
    <property type="entry name" value="ketoacyl-synt"/>
    <property type="match status" value="1"/>
</dbReference>
<comment type="caution">
    <text evidence="5">The sequence shown here is derived from an EMBL/GenBank/DDBJ whole genome shotgun (WGS) entry which is preliminary data.</text>
</comment>
<evidence type="ECO:0000313" key="6">
    <source>
        <dbReference type="Proteomes" id="UP000664109"/>
    </source>
</evidence>
<dbReference type="InterPro" id="IPR014031">
    <property type="entry name" value="Ketoacyl_synth_C"/>
</dbReference>
<gene>
    <name evidence="5" type="ORF">JE024_05605</name>
</gene>
<dbReference type="EMBL" id="JAFEJA010000001">
    <property type="protein sequence ID" value="MBM9618225.1"/>
    <property type="molecule type" value="Genomic_DNA"/>
</dbReference>
<dbReference type="PROSITE" id="PS52004">
    <property type="entry name" value="KS3_2"/>
    <property type="match status" value="1"/>
</dbReference>
<dbReference type="CDD" id="cd00833">
    <property type="entry name" value="PKS"/>
    <property type="match status" value="1"/>
</dbReference>
<protein>
    <submittedName>
        <fullName evidence="5">Polyketide synthase</fullName>
    </submittedName>
</protein>
<comment type="similarity">
    <text evidence="3">Belongs to the thiolase-like superfamily. Beta-ketoacyl-ACP synthases family.</text>
</comment>
<evidence type="ECO:0000256" key="1">
    <source>
        <dbReference type="ARBA" id="ARBA00022450"/>
    </source>
</evidence>
<proteinExistence type="inferred from homology"/>
<accession>A0ABS2UND3</accession>
<dbReference type="Gene3D" id="3.40.47.10">
    <property type="match status" value="1"/>
</dbReference>
<feature type="domain" description="Ketosynthase family 3 (KS3)" evidence="4">
    <location>
        <begin position="1"/>
        <end position="400"/>
    </location>
</feature>
<evidence type="ECO:0000256" key="3">
    <source>
        <dbReference type="RuleBase" id="RU003694"/>
    </source>
</evidence>
<dbReference type="InterPro" id="IPR014030">
    <property type="entry name" value="Ketoacyl_synth_N"/>
</dbReference>
<dbReference type="SMART" id="SM00825">
    <property type="entry name" value="PKS_KS"/>
    <property type="match status" value="1"/>
</dbReference>
<dbReference type="InterPro" id="IPR020841">
    <property type="entry name" value="PKS_Beta-ketoAc_synthase_dom"/>
</dbReference>
<dbReference type="PANTHER" id="PTHR43775:SF37">
    <property type="entry name" value="SI:DKEY-61P9.11"/>
    <property type="match status" value="1"/>
</dbReference>
<keyword evidence="6" id="KW-1185">Reference proteome</keyword>
<evidence type="ECO:0000313" key="5">
    <source>
        <dbReference type="EMBL" id="MBM9618225.1"/>
    </source>
</evidence>
<organism evidence="5 6">
    <name type="scientific">Streptomyces zhihengii</name>
    <dbReference type="NCBI Taxonomy" id="1818004"/>
    <lineage>
        <taxon>Bacteria</taxon>
        <taxon>Bacillati</taxon>
        <taxon>Actinomycetota</taxon>
        <taxon>Actinomycetes</taxon>
        <taxon>Kitasatosporales</taxon>
        <taxon>Streptomycetaceae</taxon>
        <taxon>Streptomyces</taxon>
    </lineage>
</organism>
<name>A0ABS2UND3_9ACTN</name>
<dbReference type="PANTHER" id="PTHR43775">
    <property type="entry name" value="FATTY ACID SYNTHASE"/>
    <property type="match status" value="1"/>
</dbReference>
<evidence type="ECO:0000259" key="4">
    <source>
        <dbReference type="PROSITE" id="PS52004"/>
    </source>
</evidence>